<accession>A0A916JEL8</accession>
<sequence length="336" mass="37076">MKQIFQFLVLVLLHTHWAKGQSPQFSQFYANPIYSNPALAGDAGTPRFIANYRNQWASVGTAFQTAAFSFDTYAEDAGVGLGFQALHDQRGHTLRSSQLSAQASKLVYLDGQKEYRLIGGLQGTWTSNTWNGDDLSYVSQFLGTADPLATMAVTQNRVSASAGFILEYVPSSAYDATYWLSSAWHNIGVNQDVSIEHQRINIQVGTKIPIDIPPFFGNNLGSDLDRESALTMALQVRKQGPSRQMDAGFNIIASPLLFGVWYRGMVWGATRRDALIGTVGWARGNILLQTSYDLPVSSLGLDTGAFEISVWYGIDALFRFTGKGGNDRRGRKCLRY</sequence>
<gene>
    <name evidence="1" type="ORF">DYBT9275_04061</name>
</gene>
<dbReference type="InterPro" id="IPR019861">
    <property type="entry name" value="PorP/SprF_Bacteroidetes"/>
</dbReference>
<reference evidence="1" key="1">
    <citation type="submission" date="2021-04" db="EMBL/GenBank/DDBJ databases">
        <authorList>
            <person name="Rodrigo-Torres L."/>
            <person name="Arahal R. D."/>
            <person name="Lucena T."/>
        </authorList>
    </citation>
    <scope>NUCLEOTIDE SEQUENCE</scope>
    <source>
        <strain evidence="1">CECT 9275</strain>
    </source>
</reference>
<protein>
    <recommendedName>
        <fullName evidence="3">Type IX secretion system membrane protein PorP/SprF</fullName>
    </recommendedName>
</protein>
<name>A0A916JEL8_9BACT</name>
<dbReference type="RefSeq" id="WP_215240477.1">
    <property type="nucleotide sequence ID" value="NZ_CAJRAF010000002.1"/>
</dbReference>
<keyword evidence="2" id="KW-1185">Reference proteome</keyword>
<organism evidence="1 2">
    <name type="scientific">Dyadobacter helix</name>
    <dbReference type="NCBI Taxonomy" id="2822344"/>
    <lineage>
        <taxon>Bacteria</taxon>
        <taxon>Pseudomonadati</taxon>
        <taxon>Bacteroidota</taxon>
        <taxon>Cytophagia</taxon>
        <taxon>Cytophagales</taxon>
        <taxon>Spirosomataceae</taxon>
        <taxon>Dyadobacter</taxon>
    </lineage>
</organism>
<evidence type="ECO:0000313" key="1">
    <source>
        <dbReference type="EMBL" id="CAG5007507.1"/>
    </source>
</evidence>
<dbReference type="NCBIfam" id="TIGR03519">
    <property type="entry name" value="T9SS_PorP_fam"/>
    <property type="match status" value="1"/>
</dbReference>
<dbReference type="Pfam" id="PF11751">
    <property type="entry name" value="PorP_SprF"/>
    <property type="match status" value="1"/>
</dbReference>
<comment type="caution">
    <text evidence="1">The sequence shown here is derived from an EMBL/GenBank/DDBJ whole genome shotgun (WGS) entry which is preliminary data.</text>
</comment>
<evidence type="ECO:0000313" key="2">
    <source>
        <dbReference type="Proteomes" id="UP000680038"/>
    </source>
</evidence>
<dbReference type="Proteomes" id="UP000680038">
    <property type="component" value="Unassembled WGS sequence"/>
</dbReference>
<proteinExistence type="predicted"/>
<dbReference type="AlphaFoldDB" id="A0A916JEL8"/>
<dbReference type="EMBL" id="CAJRAF010000002">
    <property type="protein sequence ID" value="CAG5007507.1"/>
    <property type="molecule type" value="Genomic_DNA"/>
</dbReference>
<evidence type="ECO:0008006" key="3">
    <source>
        <dbReference type="Google" id="ProtNLM"/>
    </source>
</evidence>